<dbReference type="PROSITE" id="PS50110">
    <property type="entry name" value="RESPONSE_REGULATORY"/>
    <property type="match status" value="1"/>
</dbReference>
<dbReference type="GO" id="GO:0005829">
    <property type="term" value="C:cytosol"/>
    <property type="evidence" value="ECO:0007669"/>
    <property type="project" value="TreeGrafter"/>
</dbReference>
<keyword evidence="3" id="KW-0902">Two-component regulatory system</keyword>
<keyword evidence="13" id="KW-1185">Reference proteome</keyword>
<dbReference type="GO" id="GO:0000976">
    <property type="term" value="F:transcription cis-regulatory region binding"/>
    <property type="evidence" value="ECO:0007669"/>
    <property type="project" value="TreeGrafter"/>
</dbReference>
<dbReference type="KEGG" id="dsy:DSY0821"/>
<evidence type="ECO:0000256" key="2">
    <source>
        <dbReference type="ARBA" id="ARBA00022553"/>
    </source>
</evidence>
<feature type="domain" description="Response regulatory" evidence="10">
    <location>
        <begin position="2"/>
        <end position="115"/>
    </location>
</feature>
<dbReference type="SUPFAM" id="SSF52172">
    <property type="entry name" value="CheY-like"/>
    <property type="match status" value="1"/>
</dbReference>
<evidence type="ECO:0000256" key="7">
    <source>
        <dbReference type="ARBA" id="ARBA00024867"/>
    </source>
</evidence>
<dbReference type="InterPro" id="IPR016032">
    <property type="entry name" value="Sig_transdc_resp-reg_C-effctor"/>
</dbReference>
<dbReference type="Proteomes" id="UP000001946">
    <property type="component" value="Chromosome"/>
</dbReference>
<dbReference type="Gene3D" id="6.10.250.690">
    <property type="match status" value="1"/>
</dbReference>
<dbReference type="CDD" id="cd00383">
    <property type="entry name" value="trans_reg_C"/>
    <property type="match status" value="1"/>
</dbReference>
<evidence type="ECO:0000256" key="8">
    <source>
        <dbReference type="PROSITE-ProRule" id="PRU00169"/>
    </source>
</evidence>
<dbReference type="HOGENOM" id="CLU_000445_30_4_9"/>
<dbReference type="Pfam" id="PF00486">
    <property type="entry name" value="Trans_reg_C"/>
    <property type="match status" value="1"/>
</dbReference>
<gene>
    <name evidence="12" type="ordered locus">DSY0821</name>
</gene>
<dbReference type="Gene3D" id="1.10.10.10">
    <property type="entry name" value="Winged helix-like DNA-binding domain superfamily/Winged helix DNA-binding domain"/>
    <property type="match status" value="1"/>
</dbReference>
<sequence>MRILVVDDDERIREIVRLYLEAEGFETDEAENGNIALEKVRNGTFDLIILDLMIPGLDGWTVCKVLRKETQIPIIMLTAKGEENDRILGFDLGADDYIVKPFSPRELCARVKAVLRRLDGETSKEHLITFTGFTINQITREIMVEGKEVKLTTKEFDLLLVLAKNPGQIFTRDQLLDSVWDFDYCGDSRTVDTHINRLRSKFDSQVGFSDFIQTVRGVGYKFEYNGR</sequence>
<feature type="DNA-binding region" description="OmpR/PhoB-type" evidence="9">
    <location>
        <begin position="125"/>
        <end position="224"/>
    </location>
</feature>
<evidence type="ECO:0000313" key="13">
    <source>
        <dbReference type="Proteomes" id="UP000001946"/>
    </source>
</evidence>
<dbReference type="eggNOG" id="COG0745">
    <property type="taxonomic scope" value="Bacteria"/>
</dbReference>
<keyword evidence="6" id="KW-0804">Transcription</keyword>
<dbReference type="InterPro" id="IPR036388">
    <property type="entry name" value="WH-like_DNA-bd_sf"/>
</dbReference>
<reference evidence="12 13" key="1">
    <citation type="journal article" date="2006" name="J. Bacteriol.">
        <title>Complete genome sequence of the dehalorespiring bacterium Desulfitobacterium hafniense Y51 and comparison with Dehalococcoides ethenogenes 195.</title>
        <authorList>
            <person name="Nonaka H."/>
            <person name="Keresztes G."/>
            <person name="Shinoda Y."/>
            <person name="Ikenaga Y."/>
            <person name="Abe M."/>
            <person name="Naito K."/>
            <person name="Inatomi K."/>
            <person name="Furukawa K."/>
            <person name="Inui M."/>
            <person name="Yukawa H."/>
        </authorList>
    </citation>
    <scope>NUCLEOTIDE SEQUENCE [LARGE SCALE GENOMIC DNA]</scope>
    <source>
        <strain evidence="12 13">Y51</strain>
    </source>
</reference>
<evidence type="ECO:0000256" key="4">
    <source>
        <dbReference type="ARBA" id="ARBA00023015"/>
    </source>
</evidence>
<dbReference type="RefSeq" id="WP_011459344.1">
    <property type="nucleotide sequence ID" value="NC_007907.1"/>
</dbReference>
<comment type="function">
    <text evidence="7">May play the central regulatory role in sporulation. It may be an element of the effector pathway responsible for the activation of sporulation genes in response to nutritional stress. Spo0A may act in concert with spo0H (a sigma factor) to control the expression of some genes that are critical to the sporulation process.</text>
</comment>
<organism evidence="12 13">
    <name type="scientific">Desulfitobacterium hafniense (strain Y51)</name>
    <dbReference type="NCBI Taxonomy" id="138119"/>
    <lineage>
        <taxon>Bacteria</taxon>
        <taxon>Bacillati</taxon>
        <taxon>Bacillota</taxon>
        <taxon>Clostridia</taxon>
        <taxon>Eubacteriales</taxon>
        <taxon>Desulfitobacteriaceae</taxon>
        <taxon>Desulfitobacterium</taxon>
    </lineage>
</organism>
<dbReference type="PANTHER" id="PTHR48111:SF21">
    <property type="entry name" value="DNA-BINDING DUAL MASTER TRANSCRIPTIONAL REGULATOR RPAA"/>
    <property type="match status" value="1"/>
</dbReference>
<dbReference type="GO" id="GO:0000156">
    <property type="term" value="F:phosphorelay response regulator activity"/>
    <property type="evidence" value="ECO:0007669"/>
    <property type="project" value="TreeGrafter"/>
</dbReference>
<accession>Q24ZD2</accession>
<keyword evidence="4" id="KW-0805">Transcription regulation</keyword>
<dbReference type="InterPro" id="IPR039420">
    <property type="entry name" value="WalR-like"/>
</dbReference>
<dbReference type="InterPro" id="IPR001867">
    <property type="entry name" value="OmpR/PhoB-type_DNA-bd"/>
</dbReference>
<evidence type="ECO:0000256" key="9">
    <source>
        <dbReference type="PROSITE-ProRule" id="PRU01091"/>
    </source>
</evidence>
<dbReference type="Pfam" id="PF00072">
    <property type="entry name" value="Response_reg"/>
    <property type="match status" value="1"/>
</dbReference>
<evidence type="ECO:0000259" key="10">
    <source>
        <dbReference type="PROSITE" id="PS50110"/>
    </source>
</evidence>
<dbReference type="InterPro" id="IPR011006">
    <property type="entry name" value="CheY-like_superfamily"/>
</dbReference>
<protein>
    <recommendedName>
        <fullName evidence="1">Stage 0 sporulation protein A homolog</fullName>
    </recommendedName>
</protein>
<dbReference type="EMBL" id="AP008230">
    <property type="protein sequence ID" value="BAE82610.1"/>
    <property type="molecule type" value="Genomic_DNA"/>
</dbReference>
<dbReference type="InterPro" id="IPR001789">
    <property type="entry name" value="Sig_transdc_resp-reg_receiver"/>
</dbReference>
<dbReference type="PANTHER" id="PTHR48111">
    <property type="entry name" value="REGULATOR OF RPOS"/>
    <property type="match status" value="1"/>
</dbReference>
<evidence type="ECO:0000256" key="5">
    <source>
        <dbReference type="ARBA" id="ARBA00023125"/>
    </source>
</evidence>
<name>Q24ZD2_DESHY</name>
<dbReference type="Gene3D" id="3.40.50.2300">
    <property type="match status" value="1"/>
</dbReference>
<evidence type="ECO:0000256" key="6">
    <source>
        <dbReference type="ARBA" id="ARBA00023163"/>
    </source>
</evidence>
<keyword evidence="5 9" id="KW-0238">DNA-binding</keyword>
<feature type="modified residue" description="4-aspartylphosphate" evidence="8">
    <location>
        <position position="51"/>
    </location>
</feature>
<evidence type="ECO:0000256" key="3">
    <source>
        <dbReference type="ARBA" id="ARBA00023012"/>
    </source>
</evidence>
<evidence type="ECO:0000259" key="11">
    <source>
        <dbReference type="PROSITE" id="PS51755"/>
    </source>
</evidence>
<dbReference type="SMART" id="SM00862">
    <property type="entry name" value="Trans_reg_C"/>
    <property type="match status" value="1"/>
</dbReference>
<keyword evidence="2 8" id="KW-0597">Phosphoprotein</keyword>
<dbReference type="GO" id="GO:0006355">
    <property type="term" value="P:regulation of DNA-templated transcription"/>
    <property type="evidence" value="ECO:0007669"/>
    <property type="project" value="InterPro"/>
</dbReference>
<dbReference type="FunFam" id="1.10.10.10:FF:000018">
    <property type="entry name" value="DNA-binding response regulator ResD"/>
    <property type="match status" value="1"/>
</dbReference>
<feature type="domain" description="OmpR/PhoB-type" evidence="11">
    <location>
        <begin position="125"/>
        <end position="224"/>
    </location>
</feature>
<dbReference type="STRING" id="138119.DSY0821"/>
<dbReference type="SUPFAM" id="SSF46894">
    <property type="entry name" value="C-terminal effector domain of the bipartite response regulators"/>
    <property type="match status" value="1"/>
</dbReference>
<evidence type="ECO:0000256" key="1">
    <source>
        <dbReference type="ARBA" id="ARBA00018672"/>
    </source>
</evidence>
<dbReference type="AlphaFoldDB" id="Q24ZD2"/>
<evidence type="ECO:0000313" key="12">
    <source>
        <dbReference type="EMBL" id="BAE82610.1"/>
    </source>
</evidence>
<dbReference type="FunFam" id="3.40.50.2300:FF:000001">
    <property type="entry name" value="DNA-binding response regulator PhoB"/>
    <property type="match status" value="1"/>
</dbReference>
<proteinExistence type="predicted"/>
<dbReference type="PROSITE" id="PS51755">
    <property type="entry name" value="OMPR_PHOB"/>
    <property type="match status" value="1"/>
</dbReference>
<dbReference type="SMART" id="SM00448">
    <property type="entry name" value="REC"/>
    <property type="match status" value="1"/>
</dbReference>
<dbReference type="GO" id="GO:0032993">
    <property type="term" value="C:protein-DNA complex"/>
    <property type="evidence" value="ECO:0007669"/>
    <property type="project" value="TreeGrafter"/>
</dbReference>